<evidence type="ECO:0000313" key="5">
    <source>
        <dbReference type="EMBL" id="KAK3365335.1"/>
    </source>
</evidence>
<evidence type="ECO:0000256" key="2">
    <source>
        <dbReference type="ARBA" id="ARBA00022723"/>
    </source>
</evidence>
<keyword evidence="3 4" id="KW-0408">Iron</keyword>
<protein>
    <submittedName>
        <fullName evidence="5">Cytochrome P450</fullName>
    </submittedName>
</protein>
<dbReference type="InterPro" id="IPR001128">
    <property type="entry name" value="Cyt_P450"/>
</dbReference>
<evidence type="ECO:0000256" key="3">
    <source>
        <dbReference type="ARBA" id="ARBA00023004"/>
    </source>
</evidence>
<gene>
    <name evidence="5" type="ORF">B0T24DRAFT_432169</name>
</gene>
<dbReference type="SUPFAM" id="SSF48264">
    <property type="entry name" value="Cytochrome P450"/>
    <property type="match status" value="1"/>
</dbReference>
<dbReference type="Gene3D" id="1.10.630.10">
    <property type="entry name" value="Cytochrome P450"/>
    <property type="match status" value="1"/>
</dbReference>
<dbReference type="InterPro" id="IPR050121">
    <property type="entry name" value="Cytochrome_P450_monoxygenase"/>
</dbReference>
<dbReference type="InterPro" id="IPR002401">
    <property type="entry name" value="Cyt_P450_E_grp-I"/>
</dbReference>
<dbReference type="PRINTS" id="PR00385">
    <property type="entry name" value="P450"/>
</dbReference>
<dbReference type="PRINTS" id="PR00463">
    <property type="entry name" value="EP450I"/>
</dbReference>
<keyword evidence="6" id="KW-1185">Reference proteome</keyword>
<evidence type="ECO:0000256" key="4">
    <source>
        <dbReference type="PIRSR" id="PIRSR602401-1"/>
    </source>
</evidence>
<dbReference type="InterPro" id="IPR036396">
    <property type="entry name" value="Cyt_P450_sf"/>
</dbReference>
<proteinExistence type="predicted"/>
<keyword evidence="2 4" id="KW-0479">Metal-binding</keyword>
<dbReference type="GO" id="GO:0005506">
    <property type="term" value="F:iron ion binding"/>
    <property type="evidence" value="ECO:0007669"/>
    <property type="project" value="InterPro"/>
</dbReference>
<dbReference type="PANTHER" id="PTHR24305:SF156">
    <property type="entry name" value="P450, PUTATIVE (EUROFUNG)-RELATED"/>
    <property type="match status" value="1"/>
</dbReference>
<dbReference type="GO" id="GO:0016705">
    <property type="term" value="F:oxidoreductase activity, acting on paired donors, with incorporation or reduction of molecular oxygen"/>
    <property type="evidence" value="ECO:0007669"/>
    <property type="project" value="InterPro"/>
</dbReference>
<reference evidence="5" key="2">
    <citation type="submission" date="2023-06" db="EMBL/GenBank/DDBJ databases">
        <authorList>
            <consortium name="Lawrence Berkeley National Laboratory"/>
            <person name="Haridas S."/>
            <person name="Hensen N."/>
            <person name="Bonometti L."/>
            <person name="Westerberg I."/>
            <person name="Brannstrom I.O."/>
            <person name="Guillou S."/>
            <person name="Cros-Aarteil S."/>
            <person name="Calhoun S."/>
            <person name="Kuo A."/>
            <person name="Mondo S."/>
            <person name="Pangilinan J."/>
            <person name="Riley R."/>
            <person name="Labutti K."/>
            <person name="Andreopoulos B."/>
            <person name="Lipzen A."/>
            <person name="Chen C."/>
            <person name="Yanf M."/>
            <person name="Daum C."/>
            <person name="Ng V."/>
            <person name="Clum A."/>
            <person name="Steindorff A."/>
            <person name="Ohm R."/>
            <person name="Martin F."/>
            <person name="Silar P."/>
            <person name="Natvig D."/>
            <person name="Lalanne C."/>
            <person name="Gautier V."/>
            <person name="Ament-Velasquez S.L."/>
            <person name="Kruys A."/>
            <person name="Hutchinson M.I."/>
            <person name="Powell A.J."/>
            <person name="Barry K."/>
            <person name="Miller A.N."/>
            <person name="Grigoriev I.V."/>
            <person name="Debuchy R."/>
            <person name="Gladieux P."/>
            <person name="Thoren M.H."/>
            <person name="Johannesson H."/>
        </authorList>
    </citation>
    <scope>NUCLEOTIDE SEQUENCE</scope>
    <source>
        <strain evidence="5">CBS 958.72</strain>
    </source>
</reference>
<dbReference type="Pfam" id="PF00067">
    <property type="entry name" value="p450"/>
    <property type="match status" value="1"/>
</dbReference>
<dbReference type="PANTHER" id="PTHR24305">
    <property type="entry name" value="CYTOCHROME P450"/>
    <property type="match status" value="1"/>
</dbReference>
<dbReference type="AlphaFoldDB" id="A0AAE0JWP6"/>
<comment type="caution">
    <text evidence="5">The sequence shown here is derived from an EMBL/GenBank/DDBJ whole genome shotgun (WGS) entry which is preliminary data.</text>
</comment>
<dbReference type="EMBL" id="JAULSN010000009">
    <property type="protein sequence ID" value="KAK3365335.1"/>
    <property type="molecule type" value="Genomic_DNA"/>
</dbReference>
<dbReference type="GO" id="GO:0004497">
    <property type="term" value="F:monooxygenase activity"/>
    <property type="evidence" value="ECO:0007669"/>
    <property type="project" value="InterPro"/>
</dbReference>
<name>A0AAE0JWP6_9PEZI</name>
<evidence type="ECO:0000313" key="6">
    <source>
        <dbReference type="Proteomes" id="UP001287356"/>
    </source>
</evidence>
<dbReference type="GO" id="GO:0020037">
    <property type="term" value="F:heme binding"/>
    <property type="evidence" value="ECO:0007669"/>
    <property type="project" value="InterPro"/>
</dbReference>
<sequence length="509" mass="55141">MMNPGTAEPYLSAPGLASAAAAVVLGTLLWNIVRNILTSPIPSSVPGPFLARITSKWILLVDLSGQRAQVVDALHKKHGPVVRLAPDELSFASRDAVKPIYGAGAAVVKSPAYNLFGKRGMFQMQDPREHRERQRRIAHVFSAASLQQTEPLVQAVVGRTVATIAASAGAPVDALHWCRMMALDVAGAVLMGRDFGAFDGDGAAPVYVRHLDNAYIAWALNGLAPALVWLLERLPIQSLQRFLAAREYVYSYGEHAVQQYLKTNGRASGRRTLISKMIAGNPETGAEPLSDADIVIEVSNNTFAAVDSTGNTAAYMLYRLACAPEWQQRLRREIRASGAKETGFQYQSLQALPVLNAVLVETLRLHPAVPTGLPRLTVAPVTEIAGLRLPAKTIVSMQSYTTQHDATVFPDPDKFDPGRWLSGDGAAVFAGTPAAQEMTLVWGGRGPRACSGQYMAAMEVKLLLARLVDRFHVRLQAEATHGEMEMTAHFHLIPKGRRCGLVFDHEGGF</sequence>
<accession>A0AAE0JWP6</accession>
<reference evidence="5" key="1">
    <citation type="journal article" date="2023" name="Mol. Phylogenet. Evol.">
        <title>Genome-scale phylogeny and comparative genomics of the fungal order Sordariales.</title>
        <authorList>
            <person name="Hensen N."/>
            <person name="Bonometti L."/>
            <person name="Westerberg I."/>
            <person name="Brannstrom I.O."/>
            <person name="Guillou S."/>
            <person name="Cros-Aarteil S."/>
            <person name="Calhoun S."/>
            <person name="Haridas S."/>
            <person name="Kuo A."/>
            <person name="Mondo S."/>
            <person name="Pangilinan J."/>
            <person name="Riley R."/>
            <person name="LaButti K."/>
            <person name="Andreopoulos B."/>
            <person name="Lipzen A."/>
            <person name="Chen C."/>
            <person name="Yan M."/>
            <person name="Daum C."/>
            <person name="Ng V."/>
            <person name="Clum A."/>
            <person name="Steindorff A."/>
            <person name="Ohm R.A."/>
            <person name="Martin F."/>
            <person name="Silar P."/>
            <person name="Natvig D.O."/>
            <person name="Lalanne C."/>
            <person name="Gautier V."/>
            <person name="Ament-Velasquez S.L."/>
            <person name="Kruys A."/>
            <person name="Hutchinson M.I."/>
            <person name="Powell A.J."/>
            <person name="Barry K."/>
            <person name="Miller A.N."/>
            <person name="Grigoriev I.V."/>
            <person name="Debuchy R."/>
            <person name="Gladieux P."/>
            <person name="Hiltunen Thoren M."/>
            <person name="Johannesson H."/>
        </authorList>
    </citation>
    <scope>NUCLEOTIDE SEQUENCE</scope>
    <source>
        <strain evidence="5">CBS 958.72</strain>
    </source>
</reference>
<evidence type="ECO:0000256" key="1">
    <source>
        <dbReference type="ARBA" id="ARBA00022617"/>
    </source>
</evidence>
<keyword evidence="1 4" id="KW-0349">Heme</keyword>
<organism evidence="5 6">
    <name type="scientific">Lasiosphaeria ovina</name>
    <dbReference type="NCBI Taxonomy" id="92902"/>
    <lineage>
        <taxon>Eukaryota</taxon>
        <taxon>Fungi</taxon>
        <taxon>Dikarya</taxon>
        <taxon>Ascomycota</taxon>
        <taxon>Pezizomycotina</taxon>
        <taxon>Sordariomycetes</taxon>
        <taxon>Sordariomycetidae</taxon>
        <taxon>Sordariales</taxon>
        <taxon>Lasiosphaeriaceae</taxon>
        <taxon>Lasiosphaeria</taxon>
    </lineage>
</organism>
<comment type="cofactor">
    <cofactor evidence="4">
        <name>heme</name>
        <dbReference type="ChEBI" id="CHEBI:30413"/>
    </cofactor>
</comment>
<feature type="binding site" description="axial binding residue" evidence="4">
    <location>
        <position position="450"/>
    </location>
    <ligand>
        <name>heme</name>
        <dbReference type="ChEBI" id="CHEBI:30413"/>
    </ligand>
    <ligandPart>
        <name>Fe</name>
        <dbReference type="ChEBI" id="CHEBI:18248"/>
    </ligandPart>
</feature>
<dbReference type="Proteomes" id="UP001287356">
    <property type="component" value="Unassembled WGS sequence"/>
</dbReference>